<evidence type="ECO:0000256" key="1">
    <source>
        <dbReference type="SAM" id="Phobius"/>
    </source>
</evidence>
<protein>
    <submittedName>
        <fullName evidence="2">Uncharacterized protein</fullName>
    </submittedName>
</protein>
<proteinExistence type="predicted"/>
<keyword evidence="3" id="KW-1185">Reference proteome</keyword>
<evidence type="ECO:0000313" key="2">
    <source>
        <dbReference type="EMBL" id="RWS31221.1"/>
    </source>
</evidence>
<accession>A0A443SUL2</accession>
<comment type="caution">
    <text evidence="2">The sequence shown here is derived from an EMBL/GenBank/DDBJ whole genome shotgun (WGS) entry which is preliminary data.</text>
</comment>
<organism evidence="2 3">
    <name type="scientific">Leptotrombidium deliense</name>
    <dbReference type="NCBI Taxonomy" id="299467"/>
    <lineage>
        <taxon>Eukaryota</taxon>
        <taxon>Metazoa</taxon>
        <taxon>Ecdysozoa</taxon>
        <taxon>Arthropoda</taxon>
        <taxon>Chelicerata</taxon>
        <taxon>Arachnida</taxon>
        <taxon>Acari</taxon>
        <taxon>Acariformes</taxon>
        <taxon>Trombidiformes</taxon>
        <taxon>Prostigmata</taxon>
        <taxon>Anystina</taxon>
        <taxon>Parasitengona</taxon>
        <taxon>Trombiculoidea</taxon>
        <taxon>Trombiculidae</taxon>
        <taxon>Leptotrombidium</taxon>
    </lineage>
</organism>
<sequence length="119" mass="13258">MVFYRRIGNFLAVTYCSAGSALLGLCLMITGAIITGIAYTEITPPNYDENYDRFLGANVMRLIGPLMLAFGAVILVGSCCFFAFAFYSENIKEDYSESEGKDYNYQHTVHPPPMDDEKP</sequence>
<name>A0A443SUL2_9ACAR</name>
<dbReference type="VEuPathDB" id="VectorBase:LDEU000821"/>
<gene>
    <name evidence="2" type="ORF">B4U80_02627</name>
</gene>
<feature type="transmembrane region" description="Helical" evidence="1">
    <location>
        <begin position="59"/>
        <end position="87"/>
    </location>
</feature>
<dbReference type="EMBL" id="NCKV01000233">
    <property type="protein sequence ID" value="RWS31221.1"/>
    <property type="molecule type" value="Genomic_DNA"/>
</dbReference>
<dbReference type="AlphaFoldDB" id="A0A443SUL2"/>
<keyword evidence="1" id="KW-0812">Transmembrane</keyword>
<reference evidence="2 3" key="1">
    <citation type="journal article" date="2018" name="Gigascience">
        <title>Genomes of trombidid mites reveal novel predicted allergens and laterally-transferred genes associated with secondary metabolism.</title>
        <authorList>
            <person name="Dong X."/>
            <person name="Chaisiri K."/>
            <person name="Xia D."/>
            <person name="Armstrong S.D."/>
            <person name="Fang Y."/>
            <person name="Donnelly M.J."/>
            <person name="Kadowaki T."/>
            <person name="McGarry J.W."/>
            <person name="Darby A.C."/>
            <person name="Makepeace B.L."/>
        </authorList>
    </citation>
    <scope>NUCLEOTIDE SEQUENCE [LARGE SCALE GENOMIC DNA]</scope>
    <source>
        <strain evidence="2">UoL-UT</strain>
    </source>
</reference>
<evidence type="ECO:0000313" key="3">
    <source>
        <dbReference type="Proteomes" id="UP000288716"/>
    </source>
</evidence>
<keyword evidence="1" id="KW-0472">Membrane</keyword>
<dbReference type="OrthoDB" id="6479000at2759"/>
<keyword evidence="1" id="KW-1133">Transmembrane helix</keyword>
<dbReference type="Proteomes" id="UP000288716">
    <property type="component" value="Unassembled WGS sequence"/>
</dbReference>
<feature type="transmembrane region" description="Helical" evidence="1">
    <location>
        <begin position="12"/>
        <end position="39"/>
    </location>
</feature>